<dbReference type="EMBL" id="BMDY01000021">
    <property type="protein sequence ID" value="GGB15398.1"/>
    <property type="molecule type" value="Genomic_DNA"/>
</dbReference>
<evidence type="ECO:0000313" key="2">
    <source>
        <dbReference type="Proteomes" id="UP000651977"/>
    </source>
</evidence>
<dbReference type="RefSeq" id="WP_055734619.1">
    <property type="nucleotide sequence ID" value="NZ_BMDY01000021.1"/>
</dbReference>
<comment type="caution">
    <text evidence="1">The sequence shown here is derived from an EMBL/GenBank/DDBJ whole genome shotgun (WGS) entry which is preliminary data.</text>
</comment>
<accession>A0ABQ1I5L5</accession>
<protein>
    <recommendedName>
        <fullName evidence="3">Serine/threonine protein kinase</fullName>
    </recommendedName>
</protein>
<evidence type="ECO:0008006" key="3">
    <source>
        <dbReference type="Google" id="ProtNLM"/>
    </source>
</evidence>
<gene>
    <name evidence="1" type="ORF">GCM10007414_31060</name>
</gene>
<dbReference type="SUPFAM" id="SSF56112">
    <property type="entry name" value="Protein kinase-like (PK-like)"/>
    <property type="match status" value="1"/>
</dbReference>
<name>A0ABQ1I5L5_9ALTE</name>
<evidence type="ECO:0000313" key="1">
    <source>
        <dbReference type="EMBL" id="GGB15398.1"/>
    </source>
</evidence>
<organism evidence="1 2">
    <name type="scientific">Agarivorans gilvus</name>
    <dbReference type="NCBI Taxonomy" id="680279"/>
    <lineage>
        <taxon>Bacteria</taxon>
        <taxon>Pseudomonadati</taxon>
        <taxon>Pseudomonadota</taxon>
        <taxon>Gammaproteobacteria</taxon>
        <taxon>Alteromonadales</taxon>
        <taxon>Alteromonadaceae</taxon>
        <taxon>Agarivorans</taxon>
    </lineage>
</organism>
<sequence>MQVNNAVGQRVSSQLGELELLRLLGKGKSAYSYLAQGPEQQYVVKLMHAEPCPYYDFGDNNKVELEQAAYARLKASGIAIPQLLDANPEQAYLVKEFLEGDLVTDLVIRDALPQTCVQQVCQMAKRIKALGLNIDYYPDNFILNKGRLYYLDYETNPYEEQWDLAHWGLYYWANSAGMKAYKTTGDASAIHQPVDSAKPITEPFLATVNQWLADYA</sequence>
<proteinExistence type="predicted"/>
<dbReference type="Proteomes" id="UP000651977">
    <property type="component" value="Unassembled WGS sequence"/>
</dbReference>
<reference evidence="2" key="1">
    <citation type="journal article" date="2019" name="Int. J. Syst. Evol. Microbiol.">
        <title>The Global Catalogue of Microorganisms (GCM) 10K type strain sequencing project: providing services to taxonomists for standard genome sequencing and annotation.</title>
        <authorList>
            <consortium name="The Broad Institute Genomics Platform"/>
            <consortium name="The Broad Institute Genome Sequencing Center for Infectious Disease"/>
            <person name="Wu L."/>
            <person name="Ma J."/>
        </authorList>
    </citation>
    <scope>NUCLEOTIDE SEQUENCE [LARGE SCALE GENOMIC DNA]</scope>
    <source>
        <strain evidence="2">CGMCC 1.10131</strain>
    </source>
</reference>
<dbReference type="InterPro" id="IPR011009">
    <property type="entry name" value="Kinase-like_dom_sf"/>
</dbReference>
<keyword evidence="2" id="KW-1185">Reference proteome</keyword>